<dbReference type="Proteomes" id="UP000635565">
    <property type="component" value="Unassembled WGS sequence"/>
</dbReference>
<proteinExistence type="predicted"/>
<sequence>MVLARIASPQPEERWQPGESSGALIALAKEHNEGVVPAKSGPRMQRCSHARGYLGGALHHWM</sequence>
<gene>
    <name evidence="1" type="ORF">KSZ_57160</name>
</gene>
<keyword evidence="2" id="KW-1185">Reference proteome</keyword>
<name>A0ABQ3VN91_9CHLR</name>
<organism evidence="1 2">
    <name type="scientific">Dictyobacter formicarum</name>
    <dbReference type="NCBI Taxonomy" id="2778368"/>
    <lineage>
        <taxon>Bacteria</taxon>
        <taxon>Bacillati</taxon>
        <taxon>Chloroflexota</taxon>
        <taxon>Ktedonobacteria</taxon>
        <taxon>Ktedonobacterales</taxon>
        <taxon>Dictyobacteraceae</taxon>
        <taxon>Dictyobacter</taxon>
    </lineage>
</organism>
<protein>
    <submittedName>
        <fullName evidence="1">Uncharacterized protein</fullName>
    </submittedName>
</protein>
<reference evidence="1 2" key="1">
    <citation type="journal article" date="2021" name="Int. J. Syst. Evol. Microbiol.">
        <title>Reticulibacter mediterranei gen. nov., sp. nov., within the new family Reticulibacteraceae fam. nov., and Ktedonospora formicarum gen. nov., sp. nov., Ktedonobacter robiniae sp. nov., Dictyobacter formicarum sp. nov. and Dictyobacter arantiisoli sp. nov., belonging to the class Ktedonobacteria.</title>
        <authorList>
            <person name="Yabe S."/>
            <person name="Zheng Y."/>
            <person name="Wang C.M."/>
            <person name="Sakai Y."/>
            <person name="Abe K."/>
            <person name="Yokota A."/>
            <person name="Donadio S."/>
            <person name="Cavaletti L."/>
            <person name="Monciardini P."/>
        </authorList>
    </citation>
    <scope>NUCLEOTIDE SEQUENCE [LARGE SCALE GENOMIC DNA]</scope>
    <source>
        <strain evidence="1 2">SOSP1-9</strain>
    </source>
</reference>
<evidence type="ECO:0000313" key="2">
    <source>
        <dbReference type="Proteomes" id="UP000635565"/>
    </source>
</evidence>
<dbReference type="EMBL" id="BNJJ01000018">
    <property type="protein sequence ID" value="GHO87710.1"/>
    <property type="molecule type" value="Genomic_DNA"/>
</dbReference>
<evidence type="ECO:0000313" key="1">
    <source>
        <dbReference type="EMBL" id="GHO87710.1"/>
    </source>
</evidence>
<accession>A0ABQ3VN91</accession>
<comment type="caution">
    <text evidence="1">The sequence shown here is derived from an EMBL/GenBank/DDBJ whole genome shotgun (WGS) entry which is preliminary data.</text>
</comment>